<dbReference type="SUPFAM" id="SSF53756">
    <property type="entry name" value="UDP-Glycosyltransferase/glycogen phosphorylase"/>
    <property type="match status" value="1"/>
</dbReference>
<dbReference type="Gene3D" id="3.40.50.2000">
    <property type="entry name" value="Glycogen Phosphorylase B"/>
    <property type="match status" value="2"/>
</dbReference>
<dbReference type="AlphaFoldDB" id="A0A248TNU4"/>
<name>A0A248TNU4_9BACI</name>
<reference evidence="3 4" key="1">
    <citation type="submission" date="2017-08" db="EMBL/GenBank/DDBJ databases">
        <title>Complete Genome Sequence of Bacillus kochii Oregon-R-modENCODE STRAIN BDGP4, isolated from Drosophila melanogaster gut.</title>
        <authorList>
            <person name="Wan K.H."/>
            <person name="Yu C."/>
            <person name="Park S."/>
            <person name="Hammonds A.S."/>
            <person name="Booth B.W."/>
            <person name="Celniker S.E."/>
        </authorList>
    </citation>
    <scope>NUCLEOTIDE SEQUENCE [LARGE SCALE GENOMIC DNA]</scope>
    <source>
        <strain evidence="3 4">BDGP4</strain>
    </source>
</reference>
<dbReference type="KEGG" id="bko:CKF48_22480"/>
<dbReference type="OrthoDB" id="9815550at2"/>
<dbReference type="CDD" id="cd03801">
    <property type="entry name" value="GT4_PimA-like"/>
    <property type="match status" value="1"/>
</dbReference>
<dbReference type="Pfam" id="PF13439">
    <property type="entry name" value="Glyco_transf_4"/>
    <property type="match status" value="1"/>
</dbReference>
<evidence type="ECO:0008006" key="5">
    <source>
        <dbReference type="Google" id="ProtNLM"/>
    </source>
</evidence>
<evidence type="ECO:0000313" key="4">
    <source>
        <dbReference type="Proteomes" id="UP000215137"/>
    </source>
</evidence>
<feature type="domain" description="Glycosyl transferase family 1" evidence="1">
    <location>
        <begin position="209"/>
        <end position="368"/>
    </location>
</feature>
<evidence type="ECO:0000313" key="3">
    <source>
        <dbReference type="EMBL" id="ASV69832.1"/>
    </source>
</evidence>
<evidence type="ECO:0000259" key="1">
    <source>
        <dbReference type="Pfam" id="PF00534"/>
    </source>
</evidence>
<sequence length="396" mass="44773">MRILFATFWQIPHVGGVWKYMNQLKNRYELLGHTVDIIGFTQGHKALAVINRNIFIPTPAGQPPMAESNDPIIGSYSSLLDIYINCFKQIDLSEYNVIHAQDIFSSIAVNRLKHPHTASVTTMHGCVAQEIIDAHYHGQIENRSIEGVQYFCQLEKQGAEASDCTIVANQWMYEKLISQFGVSSQQLNILHYGYDIEAFTASAKETTNIKKPRNKKVIIFTGRFTPFKGVRFLIEALSMLKKKRRDWVCWLVGNGPEENELKKLVKEARLEKDIVFLGQRDDVPALLQQSDMLILPTLIENQPLSVIEAQISGKAIIASQVGGVPEMIQHGMTGMLVPPKNAYPLYETIAYLLQEPAFLNNLGMRAKHFAHDYWRLAPAIDCVIAVYEKALKTKQT</sequence>
<dbReference type="InterPro" id="IPR001296">
    <property type="entry name" value="Glyco_trans_1"/>
</dbReference>
<accession>A0A248TNU4</accession>
<dbReference type="RefSeq" id="WP_095373396.1">
    <property type="nucleotide sequence ID" value="NZ_CP022983.1"/>
</dbReference>
<dbReference type="Pfam" id="PF00534">
    <property type="entry name" value="Glycos_transf_1"/>
    <property type="match status" value="1"/>
</dbReference>
<dbReference type="PANTHER" id="PTHR12526">
    <property type="entry name" value="GLYCOSYLTRANSFERASE"/>
    <property type="match status" value="1"/>
</dbReference>
<protein>
    <recommendedName>
        <fullName evidence="5">Glycosyl transferase</fullName>
    </recommendedName>
</protein>
<dbReference type="GO" id="GO:0016757">
    <property type="term" value="F:glycosyltransferase activity"/>
    <property type="evidence" value="ECO:0007669"/>
    <property type="project" value="InterPro"/>
</dbReference>
<evidence type="ECO:0000259" key="2">
    <source>
        <dbReference type="Pfam" id="PF13439"/>
    </source>
</evidence>
<proteinExistence type="predicted"/>
<feature type="domain" description="Glycosyltransferase subfamily 4-like N-terminal" evidence="2">
    <location>
        <begin position="14"/>
        <end position="197"/>
    </location>
</feature>
<keyword evidence="4" id="KW-1185">Reference proteome</keyword>
<organism evidence="3 4">
    <name type="scientific">Cytobacillus kochii</name>
    <dbReference type="NCBI Taxonomy" id="859143"/>
    <lineage>
        <taxon>Bacteria</taxon>
        <taxon>Bacillati</taxon>
        <taxon>Bacillota</taxon>
        <taxon>Bacilli</taxon>
        <taxon>Bacillales</taxon>
        <taxon>Bacillaceae</taxon>
        <taxon>Cytobacillus</taxon>
    </lineage>
</organism>
<dbReference type="Proteomes" id="UP000215137">
    <property type="component" value="Chromosome"/>
</dbReference>
<dbReference type="InterPro" id="IPR028098">
    <property type="entry name" value="Glyco_trans_4-like_N"/>
</dbReference>
<gene>
    <name evidence="3" type="ORF">CKF48_22480</name>
</gene>
<dbReference type="EMBL" id="CP022983">
    <property type="protein sequence ID" value="ASV69832.1"/>
    <property type="molecule type" value="Genomic_DNA"/>
</dbReference>